<keyword evidence="3" id="KW-1185">Reference proteome</keyword>
<name>A0A432MMV7_9BACT</name>
<gene>
    <name evidence="2" type="ORF">TsocGM_05685</name>
</gene>
<evidence type="ECO:0000256" key="1">
    <source>
        <dbReference type="SAM" id="MobiDB-lite"/>
    </source>
</evidence>
<reference evidence="2 3" key="2">
    <citation type="submission" date="2019-01" db="EMBL/GenBank/DDBJ databases">
        <title>Tautonia sociabilis, a novel thermotolerant planctomycete of Isosphaeraceae family, isolated from a 4000 m deep subterranean habitat.</title>
        <authorList>
            <person name="Kovaleva O.L."/>
            <person name="Elcheninov A.G."/>
            <person name="Van Heerden E."/>
            <person name="Toshchakov S.V."/>
            <person name="Novikov A."/>
            <person name="Bonch-Osmolovskaya E.A."/>
            <person name="Kublanov I.V."/>
        </authorList>
    </citation>
    <scope>NUCLEOTIDE SEQUENCE [LARGE SCALE GENOMIC DNA]</scope>
    <source>
        <strain evidence="2 3">GM2012</strain>
    </source>
</reference>
<proteinExistence type="predicted"/>
<organism evidence="2 3">
    <name type="scientific">Tautonia sociabilis</name>
    <dbReference type="NCBI Taxonomy" id="2080755"/>
    <lineage>
        <taxon>Bacteria</taxon>
        <taxon>Pseudomonadati</taxon>
        <taxon>Planctomycetota</taxon>
        <taxon>Planctomycetia</taxon>
        <taxon>Isosphaerales</taxon>
        <taxon>Isosphaeraceae</taxon>
        <taxon>Tautonia</taxon>
    </lineage>
</organism>
<comment type="caution">
    <text evidence="2">The sequence shown here is derived from an EMBL/GenBank/DDBJ whole genome shotgun (WGS) entry which is preliminary data.</text>
</comment>
<feature type="region of interest" description="Disordered" evidence="1">
    <location>
        <begin position="51"/>
        <end position="70"/>
    </location>
</feature>
<dbReference type="AlphaFoldDB" id="A0A432MMV7"/>
<accession>A0A432MMV7</accession>
<dbReference type="EMBL" id="RYZH01000008">
    <property type="protein sequence ID" value="RUL88630.1"/>
    <property type="molecule type" value="Genomic_DNA"/>
</dbReference>
<dbReference type="Proteomes" id="UP000280296">
    <property type="component" value="Unassembled WGS sequence"/>
</dbReference>
<protein>
    <submittedName>
        <fullName evidence="2">Uncharacterized protein</fullName>
    </submittedName>
</protein>
<evidence type="ECO:0000313" key="2">
    <source>
        <dbReference type="EMBL" id="RUL88630.1"/>
    </source>
</evidence>
<reference evidence="2 3" key="1">
    <citation type="submission" date="2018-12" db="EMBL/GenBank/DDBJ databases">
        <authorList>
            <person name="Toschakov S.V."/>
        </authorList>
    </citation>
    <scope>NUCLEOTIDE SEQUENCE [LARGE SCALE GENOMIC DNA]</scope>
    <source>
        <strain evidence="2 3">GM2012</strain>
    </source>
</reference>
<sequence>MTRPYNRFHGPEEHSPEVLKLRELHSKMDTAVLEAIGWHDLAASAAYELLLDSEEDEEPTGRRRRRKPWRSRWPDDVRDEVLARLLELNRWRAEQERMGGAAAGGRGKRAPR</sequence>
<dbReference type="RefSeq" id="WP_126724338.1">
    <property type="nucleotide sequence ID" value="NZ_RYZH01000008.1"/>
</dbReference>
<dbReference type="OrthoDB" id="9782445at2"/>
<evidence type="ECO:0000313" key="3">
    <source>
        <dbReference type="Proteomes" id="UP000280296"/>
    </source>
</evidence>